<organism evidence="9 10">
    <name type="scientific">Oricola cellulosilytica</name>
    <dbReference type="NCBI Taxonomy" id="1429082"/>
    <lineage>
        <taxon>Bacteria</taxon>
        <taxon>Pseudomonadati</taxon>
        <taxon>Pseudomonadota</taxon>
        <taxon>Alphaproteobacteria</taxon>
        <taxon>Hyphomicrobiales</taxon>
        <taxon>Ahrensiaceae</taxon>
        <taxon>Oricola</taxon>
    </lineage>
</organism>
<evidence type="ECO:0000256" key="6">
    <source>
        <dbReference type="ARBA" id="ARBA00022989"/>
    </source>
</evidence>
<feature type="transmembrane region" description="Helical" evidence="8">
    <location>
        <begin position="201"/>
        <end position="221"/>
    </location>
</feature>
<keyword evidence="7 8" id="KW-0472">Membrane</keyword>
<name>A0A4R0PEM4_9HYPH</name>
<feature type="transmembrane region" description="Helical" evidence="8">
    <location>
        <begin position="98"/>
        <end position="117"/>
    </location>
</feature>
<dbReference type="PANTHER" id="PTHR30269:SF0">
    <property type="entry name" value="MEMBRANE TRANSPORTER PROTEIN YFCA-RELATED"/>
    <property type="match status" value="1"/>
</dbReference>
<comment type="caution">
    <text evidence="9">The sequence shown here is derived from an EMBL/GenBank/DDBJ whole genome shotgun (WGS) entry which is preliminary data.</text>
</comment>
<evidence type="ECO:0000256" key="7">
    <source>
        <dbReference type="ARBA" id="ARBA00023136"/>
    </source>
</evidence>
<feature type="transmembrane region" description="Helical" evidence="8">
    <location>
        <begin position="73"/>
        <end position="92"/>
    </location>
</feature>
<comment type="similarity">
    <text evidence="2 8">Belongs to the 4-toluene sulfonate uptake permease (TSUP) (TC 2.A.102) family.</text>
</comment>
<keyword evidence="6 8" id="KW-1133">Transmembrane helix</keyword>
<dbReference type="PANTHER" id="PTHR30269">
    <property type="entry name" value="TRANSMEMBRANE PROTEIN YFCA"/>
    <property type="match status" value="1"/>
</dbReference>
<sequence>MTVEILVFLAAGLVGGAVNAAAGGAKIFVFPMLLATGLPPIAANVTQGVALWPAQLPAVWVYRREVAGELRKLFRQMLPALAGALAGAIVMVNASNEAFVTVVPVLLVLAVGAIILGPRTTALMRWAFPGDRLKAATAVLLAVFGFYGGFFGAGLGFMLLAVLSASSGAGVSHVNGAKNLFAASIQSVAVVPMMMSGLVDWVAALCVLTGGIFGGYIGASITRRLPEAVVRTGVAGLGLVLTMSFLLS</sequence>
<dbReference type="EMBL" id="SJST01000004">
    <property type="protein sequence ID" value="TCD13823.1"/>
    <property type="molecule type" value="Genomic_DNA"/>
</dbReference>
<evidence type="ECO:0000256" key="2">
    <source>
        <dbReference type="ARBA" id="ARBA00009142"/>
    </source>
</evidence>
<feature type="transmembrane region" description="Helical" evidence="8">
    <location>
        <begin position="30"/>
        <end position="52"/>
    </location>
</feature>
<evidence type="ECO:0000256" key="1">
    <source>
        <dbReference type="ARBA" id="ARBA00004651"/>
    </source>
</evidence>
<evidence type="ECO:0000256" key="5">
    <source>
        <dbReference type="ARBA" id="ARBA00022692"/>
    </source>
</evidence>
<dbReference type="GO" id="GO:0005886">
    <property type="term" value="C:plasma membrane"/>
    <property type="evidence" value="ECO:0007669"/>
    <property type="project" value="UniProtKB-SubCell"/>
</dbReference>
<proteinExistence type="inferred from homology"/>
<accession>A0A4R0PEM4</accession>
<feature type="transmembrane region" description="Helical" evidence="8">
    <location>
        <begin position="228"/>
        <end position="247"/>
    </location>
</feature>
<dbReference type="AlphaFoldDB" id="A0A4R0PEM4"/>
<dbReference type="Pfam" id="PF01925">
    <property type="entry name" value="TauE"/>
    <property type="match status" value="1"/>
</dbReference>
<keyword evidence="4 8" id="KW-1003">Cell membrane</keyword>
<keyword evidence="3" id="KW-0813">Transport</keyword>
<evidence type="ECO:0000256" key="4">
    <source>
        <dbReference type="ARBA" id="ARBA00022475"/>
    </source>
</evidence>
<keyword evidence="10" id="KW-1185">Reference proteome</keyword>
<dbReference type="InterPro" id="IPR052017">
    <property type="entry name" value="TSUP"/>
</dbReference>
<dbReference type="OrthoDB" id="9807082at2"/>
<protein>
    <recommendedName>
        <fullName evidence="8">Probable membrane transporter protein</fullName>
    </recommendedName>
</protein>
<feature type="transmembrane region" description="Helical" evidence="8">
    <location>
        <begin position="138"/>
        <end position="163"/>
    </location>
</feature>
<evidence type="ECO:0000313" key="9">
    <source>
        <dbReference type="EMBL" id="TCD13823.1"/>
    </source>
</evidence>
<evidence type="ECO:0000256" key="8">
    <source>
        <dbReference type="RuleBase" id="RU363041"/>
    </source>
</evidence>
<evidence type="ECO:0000256" key="3">
    <source>
        <dbReference type="ARBA" id="ARBA00022448"/>
    </source>
</evidence>
<dbReference type="Proteomes" id="UP000291301">
    <property type="component" value="Unassembled WGS sequence"/>
</dbReference>
<dbReference type="InterPro" id="IPR002781">
    <property type="entry name" value="TM_pro_TauE-like"/>
</dbReference>
<gene>
    <name evidence="9" type="ORF">E0D97_12035</name>
</gene>
<evidence type="ECO:0000313" key="10">
    <source>
        <dbReference type="Proteomes" id="UP000291301"/>
    </source>
</evidence>
<reference evidence="9 10" key="1">
    <citation type="journal article" date="2015" name="Antonie Van Leeuwenhoek">
        <title>Oricola cellulosilytica gen. nov., sp. nov., a cellulose-degrading bacterium of the family Phyllobacteriaceae isolated from surface seashore water, and emended descriptions of Mesorhizobium loti and Phyllobacterium myrsinacearum.</title>
        <authorList>
            <person name="Hameed A."/>
            <person name="Shahina M."/>
            <person name="Lai W.A."/>
            <person name="Lin S.Y."/>
            <person name="Young L.S."/>
            <person name="Liu Y.C."/>
            <person name="Hsu Y.H."/>
            <person name="Young C.C."/>
        </authorList>
    </citation>
    <scope>NUCLEOTIDE SEQUENCE [LARGE SCALE GENOMIC DNA]</scope>
    <source>
        <strain evidence="9 10">KCTC 52183</strain>
    </source>
</reference>
<comment type="subcellular location">
    <subcellularLocation>
        <location evidence="1 8">Cell membrane</location>
        <topology evidence="1 8">Multi-pass membrane protein</topology>
    </subcellularLocation>
</comment>
<keyword evidence="5 8" id="KW-0812">Transmembrane</keyword>
<dbReference type="RefSeq" id="WP_131569201.1">
    <property type="nucleotide sequence ID" value="NZ_JAINFK010000003.1"/>
</dbReference>